<evidence type="ECO:0000313" key="2">
    <source>
        <dbReference type="Proteomes" id="UP000241848"/>
    </source>
</evidence>
<proteinExistence type="predicted"/>
<reference evidence="1 2" key="1">
    <citation type="journal article" date="2014" name="BMC Genomics">
        <title>Comparison of environmental and isolate Sulfobacillus genomes reveals diverse carbon, sulfur, nitrogen, and hydrogen metabolisms.</title>
        <authorList>
            <person name="Justice N.B."/>
            <person name="Norman A."/>
            <person name="Brown C.T."/>
            <person name="Singh A."/>
            <person name="Thomas B.C."/>
            <person name="Banfield J.F."/>
        </authorList>
    </citation>
    <scope>NUCLEOTIDE SEQUENCE [LARGE SCALE GENOMIC DNA]</scope>
    <source>
        <strain evidence="1">AMDSBA3</strain>
    </source>
</reference>
<evidence type="ECO:0000313" key="1">
    <source>
        <dbReference type="EMBL" id="PSR21918.1"/>
    </source>
</evidence>
<dbReference type="Proteomes" id="UP000241848">
    <property type="component" value="Unassembled WGS sequence"/>
</dbReference>
<gene>
    <name evidence="1" type="ORF">C7B45_09050</name>
</gene>
<protein>
    <submittedName>
        <fullName evidence="1">DUF2600 domain-containing protein</fullName>
    </submittedName>
</protein>
<name>A0A2T2WI54_9FIRM</name>
<sequence>MGTWRQSWQWGREYFRDVRPGVVQGLAPLYTRAQNIPHPQLREQALSSLVTKQFHCEGGGVFSGPSRDPARRLLSFLLPYQTLCDYLDTVTDRGPSQDSNNLRQLHQALIDAVQPQHALHDYYAYHPHQGDGGYLISLVEDARASLTQFPGYHAVRSAIRELVELYVDLQVYKHGPPAERVPQLSQWFVQKASPETGLTWWEFAAASGSTLGIFALLNLALEPDPTPEQVQAVANLYFPWVGALHILLDYYVDQEEDQEGGDLNFVAYYPSAKHAVQGIRRIYRRLFEAAQNLPDRAFHQYVAQGLLGFYLSDRKVRRHLSSPTLRLLSTGGAVSLGIYFAAIKGRSP</sequence>
<dbReference type="AlphaFoldDB" id="A0A2T2WI54"/>
<dbReference type="Pfam" id="PF10776">
    <property type="entry name" value="DUF2600"/>
    <property type="match status" value="1"/>
</dbReference>
<organism evidence="1 2">
    <name type="scientific">Sulfobacillus acidophilus</name>
    <dbReference type="NCBI Taxonomy" id="53633"/>
    <lineage>
        <taxon>Bacteria</taxon>
        <taxon>Bacillati</taxon>
        <taxon>Bacillota</taxon>
        <taxon>Clostridia</taxon>
        <taxon>Eubacteriales</taxon>
        <taxon>Clostridiales Family XVII. Incertae Sedis</taxon>
        <taxon>Sulfobacillus</taxon>
    </lineage>
</organism>
<comment type="caution">
    <text evidence="1">The sequence shown here is derived from an EMBL/GenBank/DDBJ whole genome shotgun (WGS) entry which is preliminary data.</text>
</comment>
<accession>A0A2T2WI54</accession>
<dbReference type="InterPro" id="IPR019712">
    <property type="entry name" value="YtpB-like"/>
</dbReference>
<dbReference type="EMBL" id="PXYV01000025">
    <property type="protein sequence ID" value="PSR21918.1"/>
    <property type="molecule type" value="Genomic_DNA"/>
</dbReference>